<comment type="caution">
    <text evidence="1">The sequence shown here is derived from an EMBL/GenBank/DDBJ whole genome shotgun (WGS) entry which is preliminary data.</text>
</comment>
<evidence type="ECO:0008006" key="3">
    <source>
        <dbReference type="Google" id="ProtNLM"/>
    </source>
</evidence>
<proteinExistence type="predicted"/>
<dbReference type="SUPFAM" id="SSF55874">
    <property type="entry name" value="ATPase domain of HSP90 chaperone/DNA topoisomerase II/histidine kinase"/>
    <property type="match status" value="1"/>
</dbReference>
<sequence>MSPSVASTQPQSASLQQLQLETEALKKYLAAQKVIIASLERRVGRSLDTLDVHLQSLITTSEESALWYEHLHSMQNEVNSLCDLMSDTMLLQKLEAGKVEVKLEPLTLEPLLVAVSRHWRNPKDGSTNRLIYEIASDLPPALADQELVEAVLTDLLARSLKYSDAVSPVVLGAESLGDRINLRITAQRFAPAGSRDFATEIILCCRRIEVQRGEVTCQQHPDGLQTVTIALCIASH</sequence>
<accession>A0ABV0KID8</accession>
<dbReference type="InterPro" id="IPR036890">
    <property type="entry name" value="HATPase_C_sf"/>
</dbReference>
<organism evidence="1 2">
    <name type="scientific">Stenomitos frigidus AS-A4</name>
    <dbReference type="NCBI Taxonomy" id="2933935"/>
    <lineage>
        <taxon>Bacteria</taxon>
        <taxon>Bacillati</taxon>
        <taxon>Cyanobacteriota</taxon>
        <taxon>Cyanophyceae</taxon>
        <taxon>Leptolyngbyales</taxon>
        <taxon>Leptolyngbyaceae</taxon>
        <taxon>Stenomitos</taxon>
    </lineage>
</organism>
<name>A0ABV0KID8_9CYAN</name>
<dbReference type="EMBL" id="JAMPLM010000008">
    <property type="protein sequence ID" value="MEP1058998.1"/>
    <property type="molecule type" value="Genomic_DNA"/>
</dbReference>
<evidence type="ECO:0000313" key="2">
    <source>
        <dbReference type="Proteomes" id="UP001476950"/>
    </source>
</evidence>
<evidence type="ECO:0000313" key="1">
    <source>
        <dbReference type="EMBL" id="MEP1058998.1"/>
    </source>
</evidence>
<gene>
    <name evidence="1" type="ORF">NDI38_11180</name>
</gene>
<reference evidence="1 2" key="1">
    <citation type="submission" date="2022-04" db="EMBL/GenBank/DDBJ databases">
        <title>Positive selection, recombination, and allopatry shape intraspecific diversity of widespread and dominant cyanobacteria.</title>
        <authorList>
            <person name="Wei J."/>
            <person name="Shu W."/>
            <person name="Hu C."/>
        </authorList>
    </citation>
    <scope>NUCLEOTIDE SEQUENCE [LARGE SCALE GENOMIC DNA]</scope>
    <source>
        <strain evidence="1 2">AS-A4</strain>
    </source>
</reference>
<protein>
    <recommendedName>
        <fullName evidence="3">Histidine kinase</fullName>
    </recommendedName>
</protein>
<dbReference type="Gene3D" id="3.30.565.10">
    <property type="entry name" value="Histidine kinase-like ATPase, C-terminal domain"/>
    <property type="match status" value="1"/>
</dbReference>
<dbReference type="Proteomes" id="UP001476950">
    <property type="component" value="Unassembled WGS sequence"/>
</dbReference>
<keyword evidence="2" id="KW-1185">Reference proteome</keyword>
<dbReference type="RefSeq" id="WP_190450053.1">
    <property type="nucleotide sequence ID" value="NZ_JAMPLM010000008.1"/>
</dbReference>